<evidence type="ECO:0000313" key="2">
    <source>
        <dbReference type="EMBL" id="KAF7379310.1"/>
    </source>
</evidence>
<protein>
    <submittedName>
        <fullName evidence="2">Uncharacterized protein</fullName>
    </submittedName>
</protein>
<name>A0A834MNH7_VESVU</name>
<proteinExistence type="predicted"/>
<evidence type="ECO:0000256" key="1">
    <source>
        <dbReference type="SAM" id="MobiDB-lite"/>
    </source>
</evidence>
<dbReference type="AlphaFoldDB" id="A0A834MNH7"/>
<comment type="caution">
    <text evidence="2">The sequence shown here is derived from an EMBL/GenBank/DDBJ whole genome shotgun (WGS) entry which is preliminary data.</text>
</comment>
<feature type="region of interest" description="Disordered" evidence="1">
    <location>
        <begin position="19"/>
        <end position="40"/>
    </location>
</feature>
<organism evidence="2 3">
    <name type="scientific">Vespula vulgaris</name>
    <name type="common">Yellow jacket</name>
    <name type="synonym">Wasp</name>
    <dbReference type="NCBI Taxonomy" id="7454"/>
    <lineage>
        <taxon>Eukaryota</taxon>
        <taxon>Metazoa</taxon>
        <taxon>Ecdysozoa</taxon>
        <taxon>Arthropoda</taxon>
        <taxon>Hexapoda</taxon>
        <taxon>Insecta</taxon>
        <taxon>Pterygota</taxon>
        <taxon>Neoptera</taxon>
        <taxon>Endopterygota</taxon>
        <taxon>Hymenoptera</taxon>
        <taxon>Apocrita</taxon>
        <taxon>Aculeata</taxon>
        <taxon>Vespoidea</taxon>
        <taxon>Vespidae</taxon>
        <taxon>Vespinae</taxon>
        <taxon>Vespula</taxon>
    </lineage>
</organism>
<feature type="compositionally biased region" description="Acidic residues" evidence="1">
    <location>
        <begin position="19"/>
        <end position="35"/>
    </location>
</feature>
<gene>
    <name evidence="2" type="ORF">HZH66_014681</name>
</gene>
<evidence type="ECO:0000313" key="3">
    <source>
        <dbReference type="Proteomes" id="UP000614350"/>
    </source>
</evidence>
<reference evidence="2" key="1">
    <citation type="journal article" date="2020" name="G3 (Bethesda)">
        <title>High-Quality Assemblies for Three Invasive Social Wasps from the &lt;i&gt;Vespula&lt;/i&gt; Genus.</title>
        <authorList>
            <person name="Harrop T.W.R."/>
            <person name="Guhlin J."/>
            <person name="McLaughlin G.M."/>
            <person name="Permina E."/>
            <person name="Stockwell P."/>
            <person name="Gilligan J."/>
            <person name="Le Lec M.F."/>
            <person name="Gruber M.A.M."/>
            <person name="Quinn O."/>
            <person name="Lovegrove M."/>
            <person name="Duncan E.J."/>
            <person name="Remnant E.J."/>
            <person name="Van Eeckhoven J."/>
            <person name="Graham B."/>
            <person name="Knapp R.A."/>
            <person name="Langford K.W."/>
            <person name="Kronenberg Z."/>
            <person name="Press M.O."/>
            <person name="Eacker S.M."/>
            <person name="Wilson-Rankin E.E."/>
            <person name="Purcell J."/>
            <person name="Lester P.J."/>
            <person name="Dearden P.K."/>
        </authorList>
    </citation>
    <scope>NUCLEOTIDE SEQUENCE</scope>
    <source>
        <strain evidence="2">Marl-1</strain>
    </source>
</reference>
<accession>A0A834MNH7</accession>
<dbReference type="EMBL" id="JACSEA010000023">
    <property type="protein sequence ID" value="KAF7379310.1"/>
    <property type="molecule type" value="Genomic_DNA"/>
</dbReference>
<dbReference type="Proteomes" id="UP000614350">
    <property type="component" value="Unassembled WGS sequence"/>
</dbReference>
<sequence>MNLNRQLKYTAPFSNCLVEEEEEEEKGDTGDEGVEGEGKDNEFTLVYDSMEDRFYLDADPSANKFKSNQTDVGLWPNIDFANLDSTSNILTRCTVRRKLNGSSRPIGNNNNNNMQITETDIENRRKYESRMFIHVLKNELRKNGNGTKDIFPSLAPPLVCRLVKQYYIDLDKVRRAGNYKLCLPISLSGYYRPPDEHSVVQGIEQEALEKFWKMFIILGNAVSPIDNA</sequence>
<keyword evidence="3" id="KW-1185">Reference proteome</keyword>